<comment type="function">
    <text evidence="11">Core component of the splicing-dependent multiprotein exon junction complex (EJC) deposited at splice junctions on mRNAs.</text>
</comment>
<dbReference type="Proteomes" id="UP000663866">
    <property type="component" value="Unassembled WGS sequence"/>
</dbReference>
<dbReference type="EMBL" id="CAJOBI010318239">
    <property type="protein sequence ID" value="CAF5180699.1"/>
    <property type="molecule type" value="Genomic_DNA"/>
</dbReference>
<evidence type="ECO:0000313" key="19">
    <source>
        <dbReference type="EMBL" id="CAF3816030.1"/>
    </source>
</evidence>
<dbReference type="InterPro" id="IPR008111">
    <property type="entry name" value="RNA-bd_8"/>
</dbReference>
<dbReference type="Proteomes" id="UP000676336">
    <property type="component" value="Unassembled WGS sequence"/>
</dbReference>
<evidence type="ECO:0000256" key="8">
    <source>
        <dbReference type="ARBA" id="ARBA00023242"/>
    </source>
</evidence>
<dbReference type="GO" id="GO:0006397">
    <property type="term" value="P:mRNA processing"/>
    <property type="evidence" value="ECO:0007669"/>
    <property type="project" value="UniProtKB-KW"/>
</dbReference>
<evidence type="ECO:0000256" key="12">
    <source>
        <dbReference type="SAM" id="MobiDB-lite"/>
    </source>
</evidence>
<evidence type="ECO:0000256" key="2">
    <source>
        <dbReference type="ARBA" id="ARBA00022448"/>
    </source>
</evidence>
<keyword evidence="25" id="KW-1185">Reference proteome</keyword>
<evidence type="ECO:0000313" key="23">
    <source>
        <dbReference type="EMBL" id="CAF5180699.1"/>
    </source>
</evidence>
<dbReference type="GO" id="GO:0008380">
    <property type="term" value="P:RNA splicing"/>
    <property type="evidence" value="ECO:0007669"/>
    <property type="project" value="UniProtKB-KW"/>
</dbReference>
<evidence type="ECO:0000313" key="16">
    <source>
        <dbReference type="EMBL" id="CAF2041868.1"/>
    </source>
</evidence>
<evidence type="ECO:0000313" key="21">
    <source>
        <dbReference type="EMBL" id="CAF4545126.1"/>
    </source>
</evidence>
<name>A0A816NXP1_9BILA</name>
<dbReference type="InterPro" id="IPR033744">
    <property type="entry name" value="RRM_RBM8"/>
</dbReference>
<evidence type="ECO:0000256" key="6">
    <source>
        <dbReference type="ARBA" id="ARBA00022884"/>
    </source>
</evidence>
<dbReference type="Proteomes" id="UP000663856">
    <property type="component" value="Unassembled WGS sequence"/>
</dbReference>
<accession>A0A816NXP1</accession>
<comment type="similarity">
    <text evidence="1 11">Belongs to the RBM8A family.</text>
</comment>
<proteinExistence type="inferred from homology"/>
<dbReference type="Pfam" id="PF00076">
    <property type="entry name" value="RRM_1"/>
    <property type="match status" value="1"/>
</dbReference>
<dbReference type="FunFam" id="3.30.70.330:FF:000525">
    <property type="entry name" value="RNA-binding protein 8A"/>
    <property type="match status" value="1"/>
</dbReference>
<evidence type="ECO:0000313" key="24">
    <source>
        <dbReference type="Proteomes" id="UP000663824"/>
    </source>
</evidence>
<evidence type="ECO:0000259" key="13">
    <source>
        <dbReference type="PROSITE" id="PS50102"/>
    </source>
</evidence>
<dbReference type="EMBL" id="CAJNOW010005847">
    <property type="protein sequence ID" value="CAF1466154.1"/>
    <property type="molecule type" value="Genomic_DNA"/>
</dbReference>
<keyword evidence="2 11" id="KW-0813">Transport</keyword>
<dbReference type="EMBL" id="CAJOBG010005756">
    <property type="protein sequence ID" value="CAF4164462.1"/>
    <property type="molecule type" value="Genomic_DNA"/>
</dbReference>
<evidence type="ECO:0000256" key="5">
    <source>
        <dbReference type="ARBA" id="ARBA00022845"/>
    </source>
</evidence>
<feature type="compositionally biased region" description="Low complexity" evidence="12">
    <location>
        <begin position="179"/>
        <end position="190"/>
    </location>
</feature>
<feature type="domain" description="RRM" evidence="13">
    <location>
        <begin position="83"/>
        <end position="161"/>
    </location>
</feature>
<dbReference type="GO" id="GO:0005737">
    <property type="term" value="C:cytoplasm"/>
    <property type="evidence" value="ECO:0007669"/>
    <property type="project" value="UniProtKB-SubCell"/>
</dbReference>
<dbReference type="Proteomes" id="UP000663887">
    <property type="component" value="Unassembled WGS sequence"/>
</dbReference>
<comment type="subunit">
    <text evidence="11">Heterodimer with MAGOH. Part of the mRNA splicing-dependent exon junction complex (EJC) complex; the core complex contains CASC3, EIF4A3, MAGOH and RBM8A.</text>
</comment>
<dbReference type="Proteomes" id="UP000681720">
    <property type="component" value="Unassembled WGS sequence"/>
</dbReference>
<dbReference type="Proteomes" id="UP000681967">
    <property type="component" value="Unassembled WGS sequence"/>
</dbReference>
<keyword evidence="7 11" id="KW-0508">mRNA splicing</keyword>
<dbReference type="OrthoDB" id="15688at2759"/>
<evidence type="ECO:0000256" key="3">
    <source>
        <dbReference type="ARBA" id="ARBA00022490"/>
    </source>
</evidence>
<evidence type="ECO:0000313" key="20">
    <source>
        <dbReference type="EMBL" id="CAF4164462.1"/>
    </source>
</evidence>
<dbReference type="GO" id="GO:0016607">
    <property type="term" value="C:nuclear speck"/>
    <property type="evidence" value="ECO:0007669"/>
    <property type="project" value="UniProtKB-SubCell"/>
</dbReference>
<dbReference type="SMART" id="SM00360">
    <property type="entry name" value="RRM"/>
    <property type="match status" value="1"/>
</dbReference>
<evidence type="ECO:0000313" key="15">
    <source>
        <dbReference type="EMBL" id="CAF1619867.1"/>
    </source>
</evidence>
<dbReference type="Proteomes" id="UP000663824">
    <property type="component" value="Unassembled WGS sequence"/>
</dbReference>
<dbReference type="Proteomes" id="UP000663842">
    <property type="component" value="Unassembled WGS sequence"/>
</dbReference>
<comment type="subcellular location">
    <subcellularLocation>
        <location evidence="11">Nucleus</location>
    </subcellularLocation>
    <subcellularLocation>
        <location evidence="11">Nucleus speckle</location>
    </subcellularLocation>
    <subcellularLocation>
        <location evidence="11">Cytoplasm</location>
    </subcellularLocation>
</comment>
<keyword evidence="4 11" id="KW-0507">mRNA processing</keyword>
<keyword evidence="11" id="KW-0509">mRNA transport</keyword>
<feature type="region of interest" description="Disordered" evidence="12">
    <location>
        <begin position="167"/>
        <end position="190"/>
    </location>
</feature>
<keyword evidence="3 11" id="KW-0963">Cytoplasm</keyword>
<dbReference type="PANTHER" id="PTHR45894">
    <property type="entry name" value="RNA-BINDING PROTEIN 8A"/>
    <property type="match status" value="1"/>
</dbReference>
<evidence type="ECO:0000313" key="25">
    <source>
        <dbReference type="Proteomes" id="UP000663866"/>
    </source>
</evidence>
<dbReference type="AlphaFoldDB" id="A0A816NXP1"/>
<keyword evidence="8 11" id="KW-0539">Nucleus</keyword>
<evidence type="ECO:0000256" key="7">
    <source>
        <dbReference type="ARBA" id="ARBA00023187"/>
    </source>
</evidence>
<protein>
    <recommendedName>
        <fullName evidence="9 11">RNA-binding protein 8A</fullName>
    </recommendedName>
</protein>
<dbReference type="PRINTS" id="PR01738">
    <property type="entry name" value="RNABINDINGM8"/>
</dbReference>
<dbReference type="SUPFAM" id="SSF54928">
    <property type="entry name" value="RNA-binding domain, RBD"/>
    <property type="match status" value="1"/>
</dbReference>
<dbReference type="EMBL" id="CAJNRF010011058">
    <property type="protein sequence ID" value="CAF2127976.1"/>
    <property type="molecule type" value="Genomic_DNA"/>
</dbReference>
<keyword evidence="6 10" id="KW-0694">RNA-binding</keyword>
<dbReference type="EMBL" id="CAJOBJ010091466">
    <property type="protein sequence ID" value="CAF4545126.1"/>
    <property type="molecule type" value="Genomic_DNA"/>
</dbReference>
<feature type="compositionally biased region" description="Acidic residues" evidence="12">
    <location>
        <begin position="1"/>
        <end position="17"/>
    </location>
</feature>
<dbReference type="Gene3D" id="3.30.70.330">
    <property type="match status" value="1"/>
</dbReference>
<dbReference type="EMBL" id="CAJOBF010000427">
    <property type="protein sequence ID" value="CAF3816030.1"/>
    <property type="molecule type" value="Genomic_DNA"/>
</dbReference>
<evidence type="ECO:0000313" key="17">
    <source>
        <dbReference type="EMBL" id="CAF2080019.1"/>
    </source>
</evidence>
<gene>
    <name evidence="22" type="ORF">BYL167_LOCUS39525</name>
    <name evidence="15" type="ORF">CJN711_LOCUS37746</name>
    <name evidence="21" type="ORF">GIL414_LOCUS36600</name>
    <name evidence="14" type="ORF">KQP761_LOCUS12795</name>
    <name evidence="16" type="ORF">MBJ925_LOCUS11520</name>
    <name evidence="20" type="ORF">OVN521_LOCUS24329</name>
    <name evidence="23" type="ORF">SMN809_LOCUS68850</name>
    <name evidence="19" type="ORF">UXM345_LOCUS5677</name>
    <name evidence="18" type="ORF">WKI299_LOCUS25764</name>
    <name evidence="17" type="ORF">XDN619_LOCUS14470</name>
</gene>
<evidence type="ECO:0000313" key="18">
    <source>
        <dbReference type="EMBL" id="CAF2127976.1"/>
    </source>
</evidence>
<dbReference type="GO" id="GO:0003729">
    <property type="term" value="F:mRNA binding"/>
    <property type="evidence" value="ECO:0007669"/>
    <property type="project" value="InterPro"/>
</dbReference>
<evidence type="ECO:0000313" key="22">
    <source>
        <dbReference type="EMBL" id="CAF4586414.1"/>
    </source>
</evidence>
<dbReference type="EMBL" id="CAJNRE010005095">
    <property type="protein sequence ID" value="CAF2041868.1"/>
    <property type="molecule type" value="Genomic_DNA"/>
</dbReference>
<dbReference type="GO" id="GO:0006417">
    <property type="term" value="P:regulation of translation"/>
    <property type="evidence" value="ECO:0007669"/>
    <property type="project" value="UniProtKB-KW"/>
</dbReference>
<reference evidence="16" key="1">
    <citation type="submission" date="2021-02" db="EMBL/GenBank/DDBJ databases">
        <authorList>
            <person name="Nowell W R."/>
        </authorList>
    </citation>
    <scope>NUCLEOTIDE SEQUENCE</scope>
</reference>
<dbReference type="EMBL" id="CAJNRG010005709">
    <property type="protein sequence ID" value="CAF2080019.1"/>
    <property type="molecule type" value="Genomic_DNA"/>
</dbReference>
<evidence type="ECO:0000256" key="11">
    <source>
        <dbReference type="RuleBase" id="RU361239"/>
    </source>
</evidence>
<feature type="region of interest" description="Disordered" evidence="12">
    <location>
        <begin position="1"/>
        <end position="31"/>
    </location>
</feature>
<evidence type="ECO:0000256" key="10">
    <source>
        <dbReference type="PROSITE-ProRule" id="PRU00176"/>
    </source>
</evidence>
<organism evidence="16 24">
    <name type="scientific">Rotaria magnacalcarata</name>
    <dbReference type="NCBI Taxonomy" id="392030"/>
    <lineage>
        <taxon>Eukaryota</taxon>
        <taxon>Metazoa</taxon>
        <taxon>Spiralia</taxon>
        <taxon>Gnathifera</taxon>
        <taxon>Rotifera</taxon>
        <taxon>Eurotatoria</taxon>
        <taxon>Bdelloidea</taxon>
        <taxon>Philodinida</taxon>
        <taxon>Philodinidae</taxon>
        <taxon>Rotaria</taxon>
    </lineage>
</organism>
<evidence type="ECO:0000256" key="9">
    <source>
        <dbReference type="ARBA" id="ARBA00077711"/>
    </source>
</evidence>
<dbReference type="GO" id="GO:0051028">
    <property type="term" value="P:mRNA transport"/>
    <property type="evidence" value="ECO:0007669"/>
    <property type="project" value="UniProtKB-KW"/>
</dbReference>
<dbReference type="Proteomes" id="UP000663855">
    <property type="component" value="Unassembled WGS sequence"/>
</dbReference>
<dbReference type="Proteomes" id="UP000663834">
    <property type="component" value="Unassembled WGS sequence"/>
</dbReference>
<dbReference type="EMBL" id="CAJNOV010018436">
    <property type="protein sequence ID" value="CAF1619867.1"/>
    <property type="molecule type" value="Genomic_DNA"/>
</dbReference>
<sequence>MSNADVEVEVQDEDETMDNPNDIIVGGHDDDDAINQVKSNARHRKGRGFNEQSDRLAMQTGDYDTVTADDSGNPGPARSVEGWILFITNVHEEAQEDNMYDLFREYGTIKNMHLNLDRRTGYAKGYALVEYETFKEAKEALEGINGQDLLGHTLHVDWAFVKGPLKKRGTGNSGSRKATTGTGRTTYQRR</sequence>
<keyword evidence="5" id="KW-0810">Translation regulation</keyword>
<comment type="caution">
    <text evidence="16">The sequence shown here is derived from an EMBL/GenBank/DDBJ whole genome shotgun (WGS) entry which is preliminary data.</text>
</comment>
<dbReference type="EMBL" id="CAJOBH010095272">
    <property type="protein sequence ID" value="CAF4586414.1"/>
    <property type="molecule type" value="Genomic_DNA"/>
</dbReference>
<evidence type="ECO:0000256" key="1">
    <source>
        <dbReference type="ARBA" id="ARBA00007987"/>
    </source>
</evidence>
<dbReference type="InterPro" id="IPR012677">
    <property type="entry name" value="Nucleotide-bd_a/b_plait_sf"/>
</dbReference>
<evidence type="ECO:0000256" key="4">
    <source>
        <dbReference type="ARBA" id="ARBA00022664"/>
    </source>
</evidence>
<dbReference type="CDD" id="cd12324">
    <property type="entry name" value="RRM_RBM8"/>
    <property type="match status" value="1"/>
</dbReference>
<dbReference type="InterPro" id="IPR000504">
    <property type="entry name" value="RRM_dom"/>
</dbReference>
<dbReference type="PROSITE" id="PS50102">
    <property type="entry name" value="RRM"/>
    <property type="match status" value="1"/>
</dbReference>
<evidence type="ECO:0000313" key="14">
    <source>
        <dbReference type="EMBL" id="CAF1466154.1"/>
    </source>
</evidence>
<dbReference type="InterPro" id="IPR035979">
    <property type="entry name" value="RBD_domain_sf"/>
</dbReference>